<proteinExistence type="predicted"/>
<name>A0A329RKW4_9STRA</name>
<dbReference type="EMBL" id="MJFZ01000977">
    <property type="protein sequence ID" value="RAW23858.1"/>
    <property type="molecule type" value="Genomic_DNA"/>
</dbReference>
<evidence type="ECO:0000313" key="1">
    <source>
        <dbReference type="EMBL" id="RAW23858.1"/>
    </source>
</evidence>
<dbReference type="Proteomes" id="UP000251314">
    <property type="component" value="Unassembled WGS sequence"/>
</dbReference>
<dbReference type="OrthoDB" id="125940at2759"/>
<comment type="caution">
    <text evidence="1">The sequence shown here is derived from an EMBL/GenBank/DDBJ whole genome shotgun (WGS) entry which is preliminary data.</text>
</comment>
<gene>
    <name evidence="1" type="ORF">PC110_g19713</name>
</gene>
<organism evidence="1 2">
    <name type="scientific">Phytophthora cactorum</name>
    <dbReference type="NCBI Taxonomy" id="29920"/>
    <lineage>
        <taxon>Eukaryota</taxon>
        <taxon>Sar</taxon>
        <taxon>Stramenopiles</taxon>
        <taxon>Oomycota</taxon>
        <taxon>Peronosporomycetes</taxon>
        <taxon>Peronosporales</taxon>
        <taxon>Peronosporaceae</taxon>
        <taxon>Phytophthora</taxon>
    </lineage>
</organism>
<protein>
    <submittedName>
        <fullName evidence="1">Uncharacterized protein</fullName>
    </submittedName>
</protein>
<sequence length="134" mass="14972">MGWEPRQRLTRHSSPPLPFHVTNVLFEPQESIEDLPPISFVERLSIGGEETAISGVNSPIVDIVAKRIETGELQYLVLTATYETFWLSRAALTPGFGTLIRTFKDADHKKLGLPELRRNIRLVEVNAGVDGHVV</sequence>
<accession>A0A329RKW4</accession>
<dbReference type="VEuPathDB" id="FungiDB:PC110_g19713"/>
<dbReference type="AlphaFoldDB" id="A0A329RKW4"/>
<keyword evidence="2" id="KW-1185">Reference proteome</keyword>
<evidence type="ECO:0000313" key="2">
    <source>
        <dbReference type="Proteomes" id="UP000251314"/>
    </source>
</evidence>
<reference evidence="1 2" key="1">
    <citation type="submission" date="2018-01" db="EMBL/GenBank/DDBJ databases">
        <title>Draft genome of the strawberry crown rot pathogen Phytophthora cactorum.</title>
        <authorList>
            <person name="Armitage A.D."/>
            <person name="Lysoe E."/>
            <person name="Nellist C.F."/>
            <person name="Harrison R.J."/>
            <person name="Brurberg M.B."/>
        </authorList>
    </citation>
    <scope>NUCLEOTIDE SEQUENCE [LARGE SCALE GENOMIC DNA]</scope>
    <source>
        <strain evidence="1 2">10300</strain>
    </source>
</reference>